<accession>A0ABP4FCM2</accession>
<feature type="transmembrane region" description="Helical" evidence="2">
    <location>
        <begin position="247"/>
        <end position="268"/>
    </location>
</feature>
<feature type="transmembrane region" description="Helical" evidence="2">
    <location>
        <begin position="399"/>
        <end position="420"/>
    </location>
</feature>
<feature type="domain" description="Predicted membrane protein YciQ-like C-terminal" evidence="4">
    <location>
        <begin position="282"/>
        <end position="506"/>
    </location>
</feature>
<dbReference type="InterPro" id="IPR018702">
    <property type="entry name" value="DUF2207"/>
</dbReference>
<proteinExistence type="predicted"/>
<gene>
    <name evidence="5" type="ORF">GCM10009606_48480</name>
</gene>
<dbReference type="EMBL" id="BAAAJE010000034">
    <property type="protein sequence ID" value="GAA1165334.1"/>
    <property type="molecule type" value="Genomic_DNA"/>
</dbReference>
<evidence type="ECO:0000259" key="4">
    <source>
        <dbReference type="Pfam" id="PF20990"/>
    </source>
</evidence>
<dbReference type="RefSeq" id="WP_343911130.1">
    <property type="nucleotide sequence ID" value="NZ_BAAAJE010000034.1"/>
</dbReference>
<dbReference type="InterPro" id="IPR048389">
    <property type="entry name" value="YciQ-like_C"/>
</dbReference>
<keyword evidence="2" id="KW-1133">Transmembrane helix</keyword>
<dbReference type="Pfam" id="PF20990">
    <property type="entry name" value="DUF2207_C"/>
    <property type="match status" value="1"/>
</dbReference>
<reference evidence="6" key="1">
    <citation type="journal article" date="2019" name="Int. J. Syst. Evol. Microbiol.">
        <title>The Global Catalogue of Microorganisms (GCM) 10K type strain sequencing project: providing services to taxonomists for standard genome sequencing and annotation.</title>
        <authorList>
            <consortium name="The Broad Institute Genomics Platform"/>
            <consortium name="The Broad Institute Genome Sequencing Center for Infectious Disease"/>
            <person name="Wu L."/>
            <person name="Ma J."/>
        </authorList>
    </citation>
    <scope>NUCLEOTIDE SEQUENCE [LARGE SCALE GENOMIC DNA]</scope>
    <source>
        <strain evidence="6">JCM 11813</strain>
    </source>
</reference>
<evidence type="ECO:0000256" key="2">
    <source>
        <dbReference type="SAM" id="Phobius"/>
    </source>
</evidence>
<evidence type="ECO:0000256" key="1">
    <source>
        <dbReference type="SAM" id="MobiDB-lite"/>
    </source>
</evidence>
<keyword evidence="6" id="KW-1185">Reference proteome</keyword>
<feature type="transmembrane region" description="Helical" evidence="2">
    <location>
        <begin position="426"/>
        <end position="447"/>
    </location>
</feature>
<evidence type="ECO:0000259" key="3">
    <source>
        <dbReference type="Pfam" id="PF09972"/>
    </source>
</evidence>
<keyword evidence="2" id="KW-0472">Membrane</keyword>
<name>A0ABP4FCM2_9ACTN</name>
<dbReference type="Pfam" id="PF09972">
    <property type="entry name" value="DUF2207"/>
    <property type="match status" value="1"/>
</dbReference>
<evidence type="ECO:0000313" key="6">
    <source>
        <dbReference type="Proteomes" id="UP001499979"/>
    </source>
</evidence>
<dbReference type="Proteomes" id="UP001499979">
    <property type="component" value="Unassembled WGS sequence"/>
</dbReference>
<organism evidence="5 6">
    <name type="scientific">Nocardioides aquiterrae</name>
    <dbReference type="NCBI Taxonomy" id="203799"/>
    <lineage>
        <taxon>Bacteria</taxon>
        <taxon>Bacillati</taxon>
        <taxon>Actinomycetota</taxon>
        <taxon>Actinomycetes</taxon>
        <taxon>Propionibacteriales</taxon>
        <taxon>Nocardioidaceae</taxon>
        <taxon>Nocardioides</taxon>
    </lineage>
</organism>
<evidence type="ECO:0000313" key="5">
    <source>
        <dbReference type="EMBL" id="GAA1165334.1"/>
    </source>
</evidence>
<feature type="domain" description="DUF2207" evidence="3">
    <location>
        <begin position="37"/>
        <end position="220"/>
    </location>
</feature>
<comment type="caution">
    <text evidence="5">The sequence shown here is derived from an EMBL/GenBank/DDBJ whole genome shotgun (WGS) entry which is preliminary data.</text>
</comment>
<feature type="region of interest" description="Disordered" evidence="1">
    <location>
        <begin position="556"/>
        <end position="582"/>
    </location>
</feature>
<keyword evidence="2" id="KW-0812">Transmembrane</keyword>
<protein>
    <submittedName>
        <fullName evidence="5">DUF2207 domain-containing protein</fullName>
    </submittedName>
</protein>
<feature type="compositionally biased region" description="Gly residues" evidence="1">
    <location>
        <begin position="562"/>
        <end position="582"/>
    </location>
</feature>
<sequence>MKRVVGYLVGLAVLCLVLVVPALIRSGGDAAIDSDISIDSYRATLDVDENGDLTVDETLDVAFLVGGKHGIFRYWDRRDPNAPHARRDPHDVVVTMDGQDVPVELSDESGRRYLVARVGDPNSTVSTGNHTYRIHYEVDGVLEPGVDADSETQLYWELVPHGPQIGEANLTVHLPAAAEHVECAVGAGQTGGCRPQGEGTDTLRVRTGALEPGTPVTLLAGMDIPTPPPGKELPWTQRWDAVLGTSVPVAVLVLLLAVGAGLLGFVLVRRTREQDPGFPLLYAPPEGIGPAQAAYLVSEDVGDEQYVATLMYAAERGAIDLNRSNDTWTITDKNGSEGWAGLDPVTSGVAHLLGGPGASFRASPKDVEAGKRLKAEMERFEESTRSWARSSGLMVASGLGNRGALVIGASALAVLAIAWWNPLDMTLLGLVPGLFAVFGAGLAATGAGTRRTRAGRDLWSRSGGFRRILSTPSAEDRFDFAARKDLYTAYVPWAVAFGCADEWAEKYRTEMGSEPPVPSYFGGYYGGMAAGSAVSSMVGDFQSTVSSAISSYEATQKSSSSGGVGGSFSGGGGGGGGGVGSW</sequence>